<sequence>MFAGMGRVERRRAMDWYVKGLLLEGERKSIDPMAGRLVEEASEKDAMRQRLQQCVSGSAWADDEVMHRLALKLEEDLPDLEALVLDDTGFPKKGRHSVGVARQYSGTLGRTDNCQVAVSLHVASEKGSGCIGMRMYLPAEWTSDTKRLRKVGVPQDVSFETKREIALGLLERALAWGVKPRLLLADSGYGNEVEFRDELTRRGLPYIVGIRGDSVVWPPGFEPPPIPAKPARMSGPARTRYRYGEAKPLAVEKLAEGLPRTDWKSVHWREGAKGSRSSRFAALRLRTAHRHSLGIAPGDEQWLLCEWPRHEKAPTKFHLSTLPASTPLKQLVRLTKLRWRVERAYAVSPPRSSLARQAIEGWREGPRQ</sequence>
<protein>
    <submittedName>
        <fullName evidence="2">IS701 family transposase</fullName>
    </submittedName>
</protein>
<dbReference type="Pfam" id="PF13546">
    <property type="entry name" value="DDE_5"/>
    <property type="match status" value="1"/>
</dbReference>
<dbReference type="PANTHER" id="PTHR33627:SF1">
    <property type="entry name" value="TRANSPOSASE"/>
    <property type="match status" value="1"/>
</dbReference>
<dbReference type="NCBIfam" id="NF033540">
    <property type="entry name" value="transpos_IS701"/>
    <property type="match status" value="1"/>
</dbReference>
<dbReference type="EMBL" id="JABFJW010000361">
    <property type="protein sequence ID" value="NOK13724.1"/>
    <property type="molecule type" value="Genomic_DNA"/>
</dbReference>
<dbReference type="InterPro" id="IPR039365">
    <property type="entry name" value="IS701-like"/>
</dbReference>
<dbReference type="Proteomes" id="UP000528460">
    <property type="component" value="Unassembled WGS sequence"/>
</dbReference>
<name>A0A7Y4JZ35_9BACT</name>
<gene>
    <name evidence="2" type="ORF">HNS30_32215</name>
</gene>
<dbReference type="PANTHER" id="PTHR33627">
    <property type="entry name" value="TRANSPOSASE"/>
    <property type="match status" value="1"/>
</dbReference>
<evidence type="ECO:0000259" key="1">
    <source>
        <dbReference type="Pfam" id="PF13546"/>
    </source>
</evidence>
<feature type="domain" description="Transposase IS701-like DDE" evidence="1">
    <location>
        <begin position="1"/>
        <end position="274"/>
    </location>
</feature>
<evidence type="ECO:0000313" key="3">
    <source>
        <dbReference type="Proteomes" id="UP000528460"/>
    </source>
</evidence>
<dbReference type="AlphaFoldDB" id="A0A7Y4JZ35"/>
<dbReference type="InterPro" id="IPR012337">
    <property type="entry name" value="RNaseH-like_sf"/>
</dbReference>
<accession>A0A7Y4JZ35</accession>
<organism evidence="2 3">
    <name type="scientific">Corallococcus exercitus</name>
    <dbReference type="NCBI Taxonomy" id="2316736"/>
    <lineage>
        <taxon>Bacteria</taxon>
        <taxon>Pseudomonadati</taxon>
        <taxon>Myxococcota</taxon>
        <taxon>Myxococcia</taxon>
        <taxon>Myxococcales</taxon>
        <taxon>Cystobacterineae</taxon>
        <taxon>Myxococcaceae</taxon>
        <taxon>Corallococcus</taxon>
    </lineage>
</organism>
<dbReference type="InterPro" id="IPR038721">
    <property type="entry name" value="IS701-like_DDE_dom"/>
</dbReference>
<reference evidence="2 3" key="1">
    <citation type="submission" date="2020-05" db="EMBL/GenBank/DDBJ databases">
        <authorList>
            <person name="Whitworth D."/>
        </authorList>
    </citation>
    <scope>NUCLEOTIDE SEQUENCE [LARGE SCALE GENOMIC DNA]</scope>
    <source>
        <strain evidence="2 3">CA046A</strain>
    </source>
</reference>
<proteinExistence type="predicted"/>
<evidence type="ECO:0000313" key="2">
    <source>
        <dbReference type="EMBL" id="NOK13724.1"/>
    </source>
</evidence>
<comment type="caution">
    <text evidence="2">The sequence shown here is derived from an EMBL/GenBank/DDBJ whole genome shotgun (WGS) entry which is preliminary data.</text>
</comment>
<dbReference type="SUPFAM" id="SSF53098">
    <property type="entry name" value="Ribonuclease H-like"/>
    <property type="match status" value="1"/>
</dbReference>